<dbReference type="STRING" id="648757.Rvan_1887"/>
<dbReference type="RefSeq" id="WP_013419516.1">
    <property type="nucleotide sequence ID" value="NC_014664.1"/>
</dbReference>
<dbReference type="OrthoDB" id="361944at2"/>
<dbReference type="EMBL" id="CP002292">
    <property type="protein sequence ID" value="ADP71126.1"/>
    <property type="molecule type" value="Genomic_DNA"/>
</dbReference>
<keyword evidence="2" id="KW-1185">Reference proteome</keyword>
<dbReference type="Proteomes" id="UP000001399">
    <property type="component" value="Chromosome"/>
</dbReference>
<evidence type="ECO:0000313" key="2">
    <source>
        <dbReference type="Proteomes" id="UP000001399"/>
    </source>
</evidence>
<dbReference type="HOGENOM" id="CLU_140900_0_0_5"/>
<dbReference type="Pfam" id="PF14384">
    <property type="entry name" value="BrnA_antitoxin"/>
    <property type="match status" value="1"/>
</dbReference>
<evidence type="ECO:0008006" key="3">
    <source>
        <dbReference type="Google" id="ProtNLM"/>
    </source>
</evidence>
<accession>E3I091</accession>
<organism evidence="1 2">
    <name type="scientific">Rhodomicrobium vannielii (strain ATCC 17100 / DSM 162 / LMG 4299 / NCIMB 10020 / ATH 3.1.1)</name>
    <dbReference type="NCBI Taxonomy" id="648757"/>
    <lineage>
        <taxon>Bacteria</taxon>
        <taxon>Pseudomonadati</taxon>
        <taxon>Pseudomonadota</taxon>
        <taxon>Alphaproteobacteria</taxon>
        <taxon>Hyphomicrobiales</taxon>
        <taxon>Hyphomicrobiaceae</taxon>
        <taxon>Rhodomicrobium</taxon>
    </lineage>
</organism>
<dbReference type="AlphaFoldDB" id="E3I091"/>
<dbReference type="eggNOG" id="COG3514">
    <property type="taxonomic scope" value="Bacteria"/>
</dbReference>
<gene>
    <name evidence="1" type="ordered locus">Rvan_1887</name>
</gene>
<evidence type="ECO:0000313" key="1">
    <source>
        <dbReference type="EMBL" id="ADP71126.1"/>
    </source>
</evidence>
<sequence length="99" mass="10864">MGKKHLSDAEEAFIQRQIASDPGNPEWTNEDFANAKPFAEAFPALAEKMRKNVGGRPKSDAPKVAVSLRLDQDVVDKFRATGAGWQTRINDVLRRAVGG</sequence>
<reference evidence="2" key="1">
    <citation type="journal article" date="2011" name="J. Bacteriol.">
        <title>Genome sequences of eight morphologically diverse alphaproteobacteria.</title>
        <authorList>
            <consortium name="US DOE Joint Genome Institute"/>
            <person name="Brown P.J."/>
            <person name="Kysela D.T."/>
            <person name="Buechlein A."/>
            <person name="Hemmerich C."/>
            <person name="Brun Y.V."/>
        </authorList>
    </citation>
    <scope>NUCLEOTIDE SEQUENCE [LARGE SCALE GENOMIC DNA]</scope>
    <source>
        <strain evidence="2">ATCC 17100 / ATH 3.1.1 / DSM 162 / LMG 4299</strain>
    </source>
</reference>
<name>E3I091_RHOVT</name>
<dbReference type="InterPro" id="IPR025528">
    <property type="entry name" value="BrnA_antitoxin"/>
</dbReference>
<proteinExistence type="predicted"/>
<protein>
    <recommendedName>
        <fullName evidence="3">BrnA antitoxin family protein</fullName>
    </recommendedName>
</protein>
<dbReference type="KEGG" id="rva:Rvan_1887"/>